<organism evidence="5 6">
    <name type="scientific">Aerophobetes bacterium</name>
    <dbReference type="NCBI Taxonomy" id="2030807"/>
    <lineage>
        <taxon>Bacteria</taxon>
        <taxon>Candidatus Aerophobota</taxon>
    </lineage>
</organism>
<evidence type="ECO:0000259" key="3">
    <source>
        <dbReference type="Pfam" id="PF24961"/>
    </source>
</evidence>
<dbReference type="PANTHER" id="PTHR33507:SF3">
    <property type="entry name" value="INNER MEMBRANE PROTEIN YBBJ"/>
    <property type="match status" value="1"/>
</dbReference>
<feature type="non-terminal residue" evidence="5">
    <location>
        <position position="648"/>
    </location>
</feature>
<feature type="transmembrane region" description="Helical" evidence="1">
    <location>
        <begin position="362"/>
        <end position="380"/>
    </location>
</feature>
<proteinExistence type="predicted"/>
<accession>A0A2A4YKG8</accession>
<protein>
    <recommendedName>
        <fullName evidence="7">NfeD-like C-terminal domain-containing protein</fullName>
    </recommendedName>
</protein>
<keyword evidence="1" id="KW-0472">Membrane</keyword>
<evidence type="ECO:0000256" key="1">
    <source>
        <dbReference type="SAM" id="Phobius"/>
    </source>
</evidence>
<dbReference type="InterPro" id="IPR052165">
    <property type="entry name" value="Membrane_assoc_protease"/>
</dbReference>
<evidence type="ECO:0008006" key="7">
    <source>
        <dbReference type="Google" id="ProtNLM"/>
    </source>
</evidence>
<dbReference type="AlphaFoldDB" id="A0A2A4YKG8"/>
<dbReference type="GO" id="GO:0005886">
    <property type="term" value="C:plasma membrane"/>
    <property type="evidence" value="ECO:0007669"/>
    <property type="project" value="TreeGrafter"/>
</dbReference>
<evidence type="ECO:0000256" key="2">
    <source>
        <dbReference type="SAM" id="SignalP"/>
    </source>
</evidence>
<feature type="transmembrane region" description="Helical" evidence="1">
    <location>
        <begin position="387"/>
        <end position="405"/>
    </location>
</feature>
<dbReference type="Gene3D" id="3.90.226.10">
    <property type="entry name" value="2-enoyl-CoA Hydratase, Chain A, domain 1"/>
    <property type="match status" value="1"/>
</dbReference>
<dbReference type="Pfam" id="PF11144">
    <property type="entry name" value="DUF2920"/>
    <property type="match status" value="1"/>
</dbReference>
<reference evidence="6" key="1">
    <citation type="submission" date="2017-08" db="EMBL/GenBank/DDBJ databases">
        <title>A dynamic microbial community with high functional redundancy inhabits the cold, oxic subseafloor aquifer.</title>
        <authorList>
            <person name="Tully B.J."/>
            <person name="Wheat C.G."/>
            <person name="Glazer B.T."/>
            <person name="Huber J.A."/>
        </authorList>
    </citation>
    <scope>NUCLEOTIDE SEQUENCE [LARGE SCALE GENOMIC DNA]</scope>
</reference>
<feature type="transmembrane region" description="Helical" evidence="1">
    <location>
        <begin position="305"/>
        <end position="328"/>
    </location>
</feature>
<dbReference type="Pfam" id="PF25145">
    <property type="entry name" value="NfeD1b_N"/>
    <property type="match status" value="1"/>
</dbReference>
<keyword evidence="1" id="KW-1133">Transmembrane helix</keyword>
<feature type="domain" description="NfeD integral membrane" evidence="3">
    <location>
        <begin position="314"/>
        <end position="446"/>
    </location>
</feature>
<evidence type="ECO:0000313" key="6">
    <source>
        <dbReference type="Proteomes" id="UP000217838"/>
    </source>
</evidence>
<sequence>MKKICLILFSFILKVSAFSVQPVEDLTNETIPIDIHEITEGKLTKEMKENIHFSLDGPNKIGYLDIKKEYRINQSTYLYVKYALEHYKKIGVSFVIVKIDSLGGEIFQAAKIVDLFQKLDINHQIPLIAYIDEYAIASSVMLALACRFIAVNEHSIIGGGLPHETSLKIEAASVKLRNFLTNEFINLAKFYKRSPILAEAMADPYLTIVDRNGKLVKLYSDDQVISEKERSDILLSKDGEWLTFGAKQLIKYGIADFMVDPSRVDTKGATGKEWSFEKSALSEEPFLGRIPNATIVSYENWRVHFLSFLTHPAVSSILFVITILAFYLQINTPGFNAAGGTGLIALGLLILCSFSIQSVSFIVLVLLGLSISLILIEIFLIPGFGSIGIFGISLCVISLFMLLLPGLEKFSLLDFESFTFAAGSLVSRLVWLVCALIFSFIAILFIKKFFQHKFINLNKRVLRKEQVGDLDFLERFEEETLPKADSIGITHCSLRPIGKVVINDRIYEAITFHHEIIEKRREIIVIKHENGRIVVRENISNPEYYSLFGNNIIQYYFVKTHWTNDKNSFYHFSADRYKIRDLQDASHLSKMSQLSKIKTKFVSYHSSKDKIAPIQDKIDLSDFNVNGQEIPYHLIDILDAGEEYNVFK</sequence>
<dbReference type="InterPro" id="IPR029045">
    <property type="entry name" value="ClpP/crotonase-like_dom_sf"/>
</dbReference>
<feature type="transmembrane region" description="Helical" evidence="1">
    <location>
        <begin position="425"/>
        <end position="446"/>
    </location>
</feature>
<dbReference type="PANTHER" id="PTHR33507">
    <property type="entry name" value="INNER MEMBRANE PROTEIN YBBJ"/>
    <property type="match status" value="1"/>
</dbReference>
<dbReference type="Pfam" id="PF24961">
    <property type="entry name" value="NfeD_membrane"/>
    <property type="match status" value="1"/>
</dbReference>
<dbReference type="SUPFAM" id="SSF52096">
    <property type="entry name" value="ClpP/crotonase"/>
    <property type="match status" value="1"/>
</dbReference>
<dbReference type="InterPro" id="IPR056739">
    <property type="entry name" value="NfeD_membrane"/>
</dbReference>
<gene>
    <name evidence="5" type="ORF">COB11_02860</name>
</gene>
<comment type="caution">
    <text evidence="5">The sequence shown here is derived from an EMBL/GenBank/DDBJ whole genome shotgun (WGS) entry which is preliminary data.</text>
</comment>
<feature type="signal peptide" evidence="2">
    <location>
        <begin position="1"/>
        <end position="17"/>
    </location>
</feature>
<feature type="domain" description="NfeD1b N-terminal" evidence="4">
    <location>
        <begin position="71"/>
        <end position="219"/>
    </location>
</feature>
<keyword evidence="1" id="KW-0812">Transmembrane</keyword>
<name>A0A2A4YKG8_UNCAE</name>
<evidence type="ECO:0000313" key="5">
    <source>
        <dbReference type="EMBL" id="PCI95191.1"/>
    </source>
</evidence>
<keyword evidence="2" id="KW-0732">Signal</keyword>
<evidence type="ECO:0000259" key="4">
    <source>
        <dbReference type="Pfam" id="PF25145"/>
    </source>
</evidence>
<dbReference type="InterPro" id="IPR022605">
    <property type="entry name" value="DUF2920"/>
</dbReference>
<dbReference type="InterPro" id="IPR056738">
    <property type="entry name" value="NfeD1b_N"/>
</dbReference>
<dbReference type="EMBL" id="NVUU01000026">
    <property type="protein sequence ID" value="PCI95191.1"/>
    <property type="molecule type" value="Genomic_DNA"/>
</dbReference>
<dbReference type="Proteomes" id="UP000217838">
    <property type="component" value="Unassembled WGS sequence"/>
</dbReference>
<feature type="transmembrane region" description="Helical" evidence="1">
    <location>
        <begin position="335"/>
        <end position="356"/>
    </location>
</feature>
<feature type="chain" id="PRO_5012133321" description="NfeD-like C-terminal domain-containing protein" evidence="2">
    <location>
        <begin position="18"/>
        <end position="648"/>
    </location>
</feature>